<dbReference type="SUPFAM" id="SSF55040">
    <property type="entry name" value="Molybdenum cofactor biosynthesis protein C, MoaC"/>
    <property type="match status" value="1"/>
</dbReference>
<evidence type="ECO:0000256" key="13">
    <source>
        <dbReference type="ARBA" id="ARBA00023239"/>
    </source>
</evidence>
<keyword evidence="11" id="KW-0342">GTP-binding</keyword>
<evidence type="ECO:0000256" key="3">
    <source>
        <dbReference type="ARBA" id="ARBA00005046"/>
    </source>
</evidence>
<dbReference type="InterPro" id="IPR013785">
    <property type="entry name" value="Aldolase_TIM"/>
</dbReference>
<comment type="catalytic activity">
    <reaction evidence="1">
        <text>(8S)-3',8-cyclo-7,8-dihydroguanosine 5'-triphosphate = cyclic pyranopterin phosphate + diphosphate</text>
        <dbReference type="Rhea" id="RHEA:49580"/>
        <dbReference type="ChEBI" id="CHEBI:33019"/>
        <dbReference type="ChEBI" id="CHEBI:59648"/>
        <dbReference type="ChEBI" id="CHEBI:131766"/>
        <dbReference type="EC" id="4.6.1.17"/>
    </reaction>
</comment>
<name>A0AAV8ZB32_9CUCU</name>
<dbReference type="Gene3D" id="3.30.70.640">
    <property type="entry name" value="Molybdopterin cofactor biosynthesis C (MoaC) domain"/>
    <property type="match status" value="2"/>
</dbReference>
<evidence type="ECO:0000256" key="7">
    <source>
        <dbReference type="ARBA" id="ARBA00022723"/>
    </source>
</evidence>
<keyword evidence="13" id="KW-0456">Lyase</keyword>
<keyword evidence="16" id="KW-1185">Reference proteome</keyword>
<protein>
    <recommendedName>
        <fullName evidence="4">cyclic pyranopterin monophosphate synthase</fullName>
        <ecNumber evidence="4">4.6.1.17</ecNumber>
    </recommendedName>
</protein>
<dbReference type="GO" id="GO:0061798">
    <property type="term" value="F:GTP 3',8'-cyclase activity"/>
    <property type="evidence" value="ECO:0007669"/>
    <property type="project" value="TreeGrafter"/>
</dbReference>
<evidence type="ECO:0000256" key="10">
    <source>
        <dbReference type="ARBA" id="ARBA00023014"/>
    </source>
</evidence>
<dbReference type="PROSITE" id="PS01305">
    <property type="entry name" value="MOAA_NIFB_PQQE"/>
    <property type="match status" value="1"/>
</dbReference>
<dbReference type="PANTHER" id="PTHR22960:SF0">
    <property type="entry name" value="MOLYBDENUM COFACTOR BIOSYNTHESIS PROTEIN 1"/>
    <property type="match status" value="1"/>
</dbReference>
<evidence type="ECO:0000256" key="11">
    <source>
        <dbReference type="ARBA" id="ARBA00023134"/>
    </source>
</evidence>
<dbReference type="Gene3D" id="3.20.20.70">
    <property type="entry name" value="Aldolase class I"/>
    <property type="match status" value="1"/>
</dbReference>
<dbReference type="Pfam" id="PF04055">
    <property type="entry name" value="Radical_SAM"/>
    <property type="match status" value="1"/>
</dbReference>
<dbReference type="PANTHER" id="PTHR22960">
    <property type="entry name" value="MOLYBDOPTERIN COFACTOR SYNTHESIS PROTEIN A"/>
    <property type="match status" value="1"/>
</dbReference>
<dbReference type="InterPro" id="IPR007197">
    <property type="entry name" value="rSAM"/>
</dbReference>
<dbReference type="InterPro" id="IPR050105">
    <property type="entry name" value="MoCo_biosynth_MoaA/MoaC"/>
</dbReference>
<dbReference type="Proteomes" id="UP001162162">
    <property type="component" value="Unassembled WGS sequence"/>
</dbReference>
<dbReference type="EC" id="4.6.1.17" evidence="4"/>
<dbReference type="InterPro" id="IPR058240">
    <property type="entry name" value="rSAM_sf"/>
</dbReference>
<dbReference type="SFLD" id="SFLDG01067">
    <property type="entry name" value="SPASM/twitch_domain_containing"/>
    <property type="match status" value="1"/>
</dbReference>
<evidence type="ECO:0000256" key="1">
    <source>
        <dbReference type="ARBA" id="ARBA00001637"/>
    </source>
</evidence>
<dbReference type="GO" id="GO:0046872">
    <property type="term" value="F:metal ion binding"/>
    <property type="evidence" value="ECO:0007669"/>
    <property type="project" value="UniProtKB-KW"/>
</dbReference>
<comment type="pathway">
    <text evidence="3">Cofactor biosynthesis; molybdopterin biosynthesis.</text>
</comment>
<dbReference type="Pfam" id="PF06463">
    <property type="entry name" value="Mob_synth_C"/>
    <property type="match status" value="1"/>
</dbReference>
<sequence length="550" mass="61269">MQFARYYNQRQTSMLIMMQRTYLKLFLEVGSRQFSTQPTSALKKLNHVSNLDSPLLDLFGRKHTYLRISLTERCNLRCQYCMPAEGVQLTEKQKLLTTDEVLKIADLFVKEGVTKIRLTGGEPTLRKDLVDIVSNLKRMKGLEVVAMTTNGITLTRQLVELQRAGLDILNVSLDTLIPERYEHITRRRGWKKAMMGIDLAAQLGYDPVKVNCVMMKGKEYMPFTGNKWDVDKLVPYKCMVDKIKVAYPNFVALKNGPNDTSKAWKVPGYKGQVGFITSMTEHFCGSCNRLRVTADGNLKVCLFGNTEVSLRDAMRANCSEDDLRALVGTAVRRKKKQHADARHKRNPSKSLIVATYSTPLLHLLPGTVTPRLQPTARFFSTNPTPQPELTHTDPTGKARMVNVSEKAVTAREARAVARVQVGPKISQLIHENSLKKGDVLSIAEVAGILGAKKTADVELDKATGEVIILAAIQCLGKTGVEMEALTAVSVAALTVYDMCKAVSKDITITDVQLLSKSGGASGEYVKEEEIKIRDYNRQPQSRFQPFVGPM</sequence>
<dbReference type="InterPro" id="IPR000385">
    <property type="entry name" value="MoaA_NifB_PqqE_Fe-S-bd_CS"/>
</dbReference>
<evidence type="ECO:0000313" key="16">
    <source>
        <dbReference type="Proteomes" id="UP001162162"/>
    </source>
</evidence>
<comment type="cofactor">
    <cofactor evidence="2">
        <name>[4Fe-4S] cluster</name>
        <dbReference type="ChEBI" id="CHEBI:49883"/>
    </cofactor>
</comment>
<evidence type="ECO:0000256" key="12">
    <source>
        <dbReference type="ARBA" id="ARBA00023150"/>
    </source>
</evidence>
<dbReference type="AlphaFoldDB" id="A0AAV8ZB32"/>
<organism evidence="15 16">
    <name type="scientific">Aromia moschata</name>
    <dbReference type="NCBI Taxonomy" id="1265417"/>
    <lineage>
        <taxon>Eukaryota</taxon>
        <taxon>Metazoa</taxon>
        <taxon>Ecdysozoa</taxon>
        <taxon>Arthropoda</taxon>
        <taxon>Hexapoda</taxon>
        <taxon>Insecta</taxon>
        <taxon>Pterygota</taxon>
        <taxon>Neoptera</taxon>
        <taxon>Endopterygota</taxon>
        <taxon>Coleoptera</taxon>
        <taxon>Polyphaga</taxon>
        <taxon>Cucujiformia</taxon>
        <taxon>Chrysomeloidea</taxon>
        <taxon>Cerambycidae</taxon>
        <taxon>Cerambycinae</taxon>
        <taxon>Callichromatini</taxon>
        <taxon>Aromia</taxon>
    </lineage>
</organism>
<dbReference type="GO" id="GO:0051539">
    <property type="term" value="F:4 iron, 4 sulfur cluster binding"/>
    <property type="evidence" value="ECO:0007669"/>
    <property type="project" value="UniProtKB-KW"/>
</dbReference>
<dbReference type="CDD" id="cd01335">
    <property type="entry name" value="Radical_SAM"/>
    <property type="match status" value="1"/>
</dbReference>
<gene>
    <name evidence="15" type="ORF">NQ318_013886</name>
</gene>
<evidence type="ECO:0000259" key="14">
    <source>
        <dbReference type="PROSITE" id="PS51918"/>
    </source>
</evidence>
<dbReference type="EMBL" id="JAPWTK010000008">
    <property type="protein sequence ID" value="KAJ8960596.1"/>
    <property type="molecule type" value="Genomic_DNA"/>
</dbReference>
<dbReference type="GO" id="GO:0005525">
    <property type="term" value="F:GTP binding"/>
    <property type="evidence" value="ECO:0007669"/>
    <property type="project" value="UniProtKB-KW"/>
</dbReference>
<dbReference type="GO" id="GO:0006777">
    <property type="term" value="P:Mo-molybdopterin cofactor biosynthetic process"/>
    <property type="evidence" value="ECO:0007669"/>
    <property type="project" value="UniProtKB-KW"/>
</dbReference>
<keyword evidence="10" id="KW-0411">Iron-sulfur</keyword>
<evidence type="ECO:0000256" key="2">
    <source>
        <dbReference type="ARBA" id="ARBA00001966"/>
    </source>
</evidence>
<dbReference type="InterPro" id="IPR047594">
    <property type="entry name" value="MoaC_bact/euk"/>
</dbReference>
<evidence type="ECO:0000256" key="8">
    <source>
        <dbReference type="ARBA" id="ARBA00022741"/>
    </source>
</evidence>
<keyword evidence="7" id="KW-0479">Metal-binding</keyword>
<keyword evidence="6" id="KW-0949">S-adenosyl-L-methionine</keyword>
<evidence type="ECO:0000256" key="9">
    <source>
        <dbReference type="ARBA" id="ARBA00023004"/>
    </source>
</evidence>
<dbReference type="SFLD" id="SFLDG01386">
    <property type="entry name" value="main_SPASM_domain-containing"/>
    <property type="match status" value="1"/>
</dbReference>
<keyword evidence="8" id="KW-0547">Nucleotide-binding</keyword>
<evidence type="ECO:0000313" key="15">
    <source>
        <dbReference type="EMBL" id="KAJ8960596.1"/>
    </source>
</evidence>
<dbReference type="GO" id="GO:0061799">
    <property type="term" value="F:cyclic pyranopterin monophosphate synthase activity"/>
    <property type="evidence" value="ECO:0007669"/>
    <property type="project" value="UniProtKB-EC"/>
</dbReference>
<dbReference type="InterPro" id="IPR002820">
    <property type="entry name" value="Mopterin_CF_biosynth-C_dom"/>
</dbReference>
<comment type="caution">
    <text evidence="15">The sequence shown here is derived from an EMBL/GenBank/DDBJ whole genome shotgun (WGS) entry which is preliminary data.</text>
</comment>
<dbReference type="InterPro" id="IPR010505">
    <property type="entry name" value="MoaA_twitch"/>
</dbReference>
<dbReference type="PROSITE" id="PS51918">
    <property type="entry name" value="RADICAL_SAM"/>
    <property type="match status" value="1"/>
</dbReference>
<dbReference type="CDD" id="cd21117">
    <property type="entry name" value="Twitch_MoaA"/>
    <property type="match status" value="1"/>
</dbReference>
<dbReference type="Pfam" id="PF01967">
    <property type="entry name" value="MoaC"/>
    <property type="match status" value="1"/>
</dbReference>
<proteinExistence type="predicted"/>
<evidence type="ECO:0000256" key="4">
    <source>
        <dbReference type="ARBA" id="ARBA00012575"/>
    </source>
</evidence>
<evidence type="ECO:0000256" key="5">
    <source>
        <dbReference type="ARBA" id="ARBA00022485"/>
    </source>
</evidence>
<keyword evidence="12" id="KW-0501">Molybdenum cofactor biosynthesis</keyword>
<dbReference type="CDD" id="cd01420">
    <property type="entry name" value="MoaC_PE"/>
    <property type="match status" value="1"/>
</dbReference>
<dbReference type="SUPFAM" id="SSF102114">
    <property type="entry name" value="Radical SAM enzymes"/>
    <property type="match status" value="1"/>
</dbReference>
<keyword evidence="5" id="KW-0004">4Fe-4S</keyword>
<dbReference type="SFLD" id="SFLDS00029">
    <property type="entry name" value="Radical_SAM"/>
    <property type="match status" value="1"/>
</dbReference>
<evidence type="ECO:0000256" key="6">
    <source>
        <dbReference type="ARBA" id="ARBA00022691"/>
    </source>
</evidence>
<feature type="domain" description="Radical SAM core" evidence="14">
    <location>
        <begin position="58"/>
        <end position="288"/>
    </location>
</feature>
<accession>A0AAV8ZB32</accession>
<dbReference type="InterPro" id="IPR036522">
    <property type="entry name" value="MoaC_sf"/>
</dbReference>
<reference evidence="15" key="1">
    <citation type="journal article" date="2023" name="Insect Mol. Biol.">
        <title>Genome sequencing provides insights into the evolution of gene families encoding plant cell wall-degrading enzymes in longhorned beetles.</title>
        <authorList>
            <person name="Shin N.R."/>
            <person name="Okamura Y."/>
            <person name="Kirsch R."/>
            <person name="Pauchet Y."/>
        </authorList>
    </citation>
    <scope>NUCLEOTIDE SEQUENCE</scope>
    <source>
        <strain evidence="15">AMC_N1</strain>
    </source>
</reference>
<keyword evidence="9" id="KW-0408">Iron</keyword>